<dbReference type="PANTHER" id="PTHR13452">
    <property type="entry name" value="THUMP DOMAIN CONTAINING PROTEIN 1-RELATED"/>
    <property type="match status" value="1"/>
</dbReference>
<evidence type="ECO:0000313" key="2">
    <source>
        <dbReference type="EMBL" id="CBZ53556.1"/>
    </source>
</evidence>
<dbReference type="GO" id="GO:0006400">
    <property type="term" value="P:tRNA modification"/>
    <property type="evidence" value="ECO:0007669"/>
    <property type="project" value="InterPro"/>
</dbReference>
<dbReference type="InParanoid" id="F0VIJ5"/>
<dbReference type="SUPFAM" id="SSF143437">
    <property type="entry name" value="THUMP domain-like"/>
    <property type="match status" value="1"/>
</dbReference>
<dbReference type="Proteomes" id="UP000007494">
    <property type="component" value="Chromosome VIII"/>
</dbReference>
<dbReference type="VEuPathDB" id="ToxoDB:NCLIV_033430"/>
<evidence type="ECO:0008006" key="4">
    <source>
        <dbReference type="Google" id="ProtNLM"/>
    </source>
</evidence>
<accession>F0VIJ5</accession>
<proteinExistence type="predicted"/>
<dbReference type="RefSeq" id="XP_003883588.1">
    <property type="nucleotide sequence ID" value="XM_003883539.1"/>
</dbReference>
<feature type="compositionally biased region" description="Low complexity" evidence="1">
    <location>
        <begin position="489"/>
        <end position="505"/>
    </location>
</feature>
<gene>
    <name evidence="2" type="ORF">NCLIV_033430</name>
</gene>
<feature type="compositionally biased region" description="Basic and acidic residues" evidence="1">
    <location>
        <begin position="260"/>
        <end position="269"/>
    </location>
</feature>
<feature type="compositionally biased region" description="Basic and acidic residues" evidence="1">
    <location>
        <begin position="450"/>
        <end position="467"/>
    </location>
</feature>
<dbReference type="PANTHER" id="PTHR13452:SF10">
    <property type="entry name" value="THUMP DOMAIN-CONTAINING PROTEIN 1"/>
    <property type="match status" value="1"/>
</dbReference>
<evidence type="ECO:0000313" key="3">
    <source>
        <dbReference type="Proteomes" id="UP000007494"/>
    </source>
</evidence>
<name>F0VIJ5_NEOCL</name>
<keyword evidence="3" id="KW-1185">Reference proteome</keyword>
<dbReference type="OrthoDB" id="367221at2759"/>
<feature type="region of interest" description="Disordered" evidence="1">
    <location>
        <begin position="450"/>
        <end position="505"/>
    </location>
</feature>
<sequence>MVSPGIAVSKGEELRSLWSPQQAREERKIGKTRRLLAVDVGAACMHDSLPDSFAARILPFFILPHRLQLSSFGHFPMKRQGGPFPPARRGGGRGGRGEGVSFSEKRRRLNVDTSGCKGVFLTTNTGERQAVREFMNLMNQASPEKASEAFLRPRGAERGAADEVTEALASELASLREGQKRFVPMKDLLKGAIFIQFTREEDVPSVLLHGLMERVLAQPGVFSCRHISRMVPVDVTAPPTLEGLLSIARPLVAKTMPHSRASERVDSGENAKALSSGETPSGEKSTEKEGTADGGDRKAATQKAAGEAASNDREEGKTAAEGGDRCAEPEASTRKNTEGREQSGGSAEGASEAKEGQPTGKDQATGDNAEPTKTVSTWSCQYTSRSFDTVKKQAVLDLLADEVGPAYKVNIRESEFSIVVECNPIFCGVSIVRDYGKFFRYNLHRCCHSDQEKDTQSSRSDPPREELDSSSDAQNAAPSGSLDSAHAVAGPEAFEGPGAAGEQKN</sequence>
<feature type="compositionally biased region" description="Polar residues" evidence="1">
    <location>
        <begin position="470"/>
        <end position="482"/>
    </location>
</feature>
<feature type="compositionally biased region" description="Basic and acidic residues" evidence="1">
    <location>
        <begin position="284"/>
        <end position="299"/>
    </location>
</feature>
<dbReference type="GeneID" id="13442888"/>
<protein>
    <recommendedName>
        <fullName evidence="4">THUMP domain-containing protein</fullName>
    </recommendedName>
</protein>
<reference evidence="3" key="1">
    <citation type="journal article" date="2012" name="PLoS Pathog.">
        <title>Comparative genomics of the apicomplexan parasites Toxoplasma gondii and Neospora caninum: Coccidia differing in host range and transmission strategy.</title>
        <authorList>
            <person name="Reid A.J."/>
            <person name="Vermont S.J."/>
            <person name="Cotton J.A."/>
            <person name="Harris D."/>
            <person name="Hill-Cawthorne G.A."/>
            <person name="Konen-Waisman S."/>
            <person name="Latham S.M."/>
            <person name="Mourier T."/>
            <person name="Norton R."/>
            <person name="Quail M.A."/>
            <person name="Sanders M."/>
            <person name="Shanmugam D."/>
            <person name="Sohal A."/>
            <person name="Wasmuth J.D."/>
            <person name="Brunk B."/>
            <person name="Grigg M.E."/>
            <person name="Howard J.C."/>
            <person name="Parkinson J."/>
            <person name="Roos D.S."/>
            <person name="Trees A.J."/>
            <person name="Berriman M."/>
            <person name="Pain A."/>
            <person name="Wastling J.M."/>
        </authorList>
    </citation>
    <scope>NUCLEOTIDE SEQUENCE [LARGE SCALE GENOMIC DNA]</scope>
    <source>
        <strain evidence="3">Liverpool</strain>
    </source>
</reference>
<feature type="compositionally biased region" description="Polar residues" evidence="1">
    <location>
        <begin position="360"/>
        <end position="375"/>
    </location>
</feature>
<evidence type="ECO:0000256" key="1">
    <source>
        <dbReference type="SAM" id="MobiDB-lite"/>
    </source>
</evidence>
<dbReference type="EMBL" id="FR823390">
    <property type="protein sequence ID" value="CBZ53556.1"/>
    <property type="molecule type" value="Genomic_DNA"/>
</dbReference>
<dbReference type="Gene3D" id="3.30.2300.10">
    <property type="entry name" value="THUMP superfamily"/>
    <property type="match status" value="1"/>
</dbReference>
<dbReference type="OMA" id="ICKPHLS"/>
<dbReference type="eggNOG" id="ENOG502SCTH">
    <property type="taxonomic scope" value="Eukaryota"/>
</dbReference>
<dbReference type="GO" id="GO:0003723">
    <property type="term" value="F:RNA binding"/>
    <property type="evidence" value="ECO:0007669"/>
    <property type="project" value="InterPro"/>
</dbReference>
<dbReference type="InterPro" id="IPR040183">
    <property type="entry name" value="THUMPD1-like"/>
</dbReference>
<feature type="region of interest" description="Disordered" evidence="1">
    <location>
        <begin position="257"/>
        <end position="375"/>
    </location>
</feature>
<organism evidence="2 3">
    <name type="scientific">Neospora caninum (strain Liverpool)</name>
    <dbReference type="NCBI Taxonomy" id="572307"/>
    <lineage>
        <taxon>Eukaryota</taxon>
        <taxon>Sar</taxon>
        <taxon>Alveolata</taxon>
        <taxon>Apicomplexa</taxon>
        <taxon>Conoidasida</taxon>
        <taxon>Coccidia</taxon>
        <taxon>Eucoccidiorida</taxon>
        <taxon>Eimeriorina</taxon>
        <taxon>Sarcocystidae</taxon>
        <taxon>Neospora</taxon>
    </lineage>
</organism>
<dbReference type="AlphaFoldDB" id="F0VIJ5"/>
<feature type="compositionally biased region" description="Basic and acidic residues" evidence="1">
    <location>
        <begin position="310"/>
        <end position="341"/>
    </location>
</feature>